<dbReference type="GeneID" id="96006189"/>
<dbReference type="Proteomes" id="UP000803884">
    <property type="component" value="Unassembled WGS sequence"/>
</dbReference>
<organism evidence="2 3">
    <name type="scientific">Cladosporium halotolerans</name>
    <dbReference type="NCBI Taxonomy" id="1052096"/>
    <lineage>
        <taxon>Eukaryota</taxon>
        <taxon>Fungi</taxon>
        <taxon>Dikarya</taxon>
        <taxon>Ascomycota</taxon>
        <taxon>Pezizomycotina</taxon>
        <taxon>Dothideomycetes</taxon>
        <taxon>Dothideomycetidae</taxon>
        <taxon>Cladosporiales</taxon>
        <taxon>Cladosporiaceae</taxon>
        <taxon>Cladosporium</taxon>
    </lineage>
</organism>
<name>A0AB34KQN7_9PEZI</name>
<proteinExistence type="predicted"/>
<feature type="signal peptide" evidence="1">
    <location>
        <begin position="1"/>
        <end position="22"/>
    </location>
</feature>
<dbReference type="AlphaFoldDB" id="A0AB34KQN7"/>
<evidence type="ECO:0000256" key="1">
    <source>
        <dbReference type="SAM" id="SignalP"/>
    </source>
</evidence>
<dbReference type="RefSeq" id="XP_069229211.1">
    <property type="nucleotide sequence ID" value="XM_069373351.1"/>
</dbReference>
<accession>A0AB34KQN7</accession>
<keyword evidence="1" id="KW-0732">Signal</keyword>
<gene>
    <name evidence="2" type="ORF">WHR41_04745</name>
</gene>
<feature type="chain" id="PRO_5044293742" evidence="1">
    <location>
        <begin position="23"/>
        <end position="309"/>
    </location>
</feature>
<evidence type="ECO:0000313" key="3">
    <source>
        <dbReference type="Proteomes" id="UP000803884"/>
    </source>
</evidence>
<evidence type="ECO:0000313" key="2">
    <source>
        <dbReference type="EMBL" id="KAL1586106.1"/>
    </source>
</evidence>
<reference evidence="2 3" key="1">
    <citation type="journal article" date="2020" name="Microbiol. Resour. Announc.">
        <title>Draft Genome Sequence of a Cladosporium Species Isolated from the Mesophotic Ascidian Didemnum maculosum.</title>
        <authorList>
            <person name="Gioti A."/>
            <person name="Siaperas R."/>
            <person name="Nikolaivits E."/>
            <person name="Le Goff G."/>
            <person name="Ouazzani J."/>
            <person name="Kotoulas G."/>
            <person name="Topakas E."/>
        </authorList>
    </citation>
    <scope>NUCLEOTIDE SEQUENCE [LARGE SCALE GENOMIC DNA]</scope>
    <source>
        <strain evidence="2 3">TM138-S3</strain>
    </source>
</reference>
<protein>
    <submittedName>
        <fullName evidence="2">Uncharacterized protein</fullName>
    </submittedName>
</protein>
<sequence length="309" mass="32605">MLSLALNCLVAFALTLTSSVHAQSTEASTTTSSESGDGYVGYNLTLEGDQDSVIYSTANTRANASFPDPDVFLNASVGVEEINIEVDNLTAKINLDLQVLQLLQFNAGVDLSVDKVQLLIQNVSARVLLEARLENLVTMVDDVLDSLDLNPIIATLGEGIGDIVNETTDAVGGVLGGSGSSGSSSGNVKRSFEIDNNILFSINDFSGNSHTNRVLAQNGDIVEQDLDNDGRVSGTKVVGSYARDMTFNGNEDTVERDGETLQSRQYLYEPIHGVQAVSAIFMNAAGTVVGAQVLSELEAGGFATIEADD</sequence>
<keyword evidence="3" id="KW-1185">Reference proteome</keyword>
<dbReference type="EMBL" id="JAAQHG020000016">
    <property type="protein sequence ID" value="KAL1586106.1"/>
    <property type="molecule type" value="Genomic_DNA"/>
</dbReference>
<comment type="caution">
    <text evidence="2">The sequence shown here is derived from an EMBL/GenBank/DDBJ whole genome shotgun (WGS) entry which is preliminary data.</text>
</comment>